<name>A0A918PSV7_9CAUL</name>
<organism evidence="1 2">
    <name type="scientific">Asticcacaulis endophyticus</name>
    <dbReference type="NCBI Taxonomy" id="1395890"/>
    <lineage>
        <taxon>Bacteria</taxon>
        <taxon>Pseudomonadati</taxon>
        <taxon>Pseudomonadota</taxon>
        <taxon>Alphaproteobacteria</taxon>
        <taxon>Caulobacterales</taxon>
        <taxon>Caulobacteraceae</taxon>
        <taxon>Asticcacaulis</taxon>
    </lineage>
</organism>
<dbReference type="Proteomes" id="UP000662572">
    <property type="component" value="Unassembled WGS sequence"/>
</dbReference>
<proteinExistence type="predicted"/>
<gene>
    <name evidence="1" type="ORF">GCM10011273_03160</name>
</gene>
<keyword evidence="2" id="KW-1185">Reference proteome</keyword>
<accession>A0A918PSV7</accession>
<dbReference type="EMBL" id="BMZB01000001">
    <property type="protein sequence ID" value="GGZ21745.1"/>
    <property type="molecule type" value="Genomic_DNA"/>
</dbReference>
<evidence type="ECO:0000313" key="2">
    <source>
        <dbReference type="Proteomes" id="UP000662572"/>
    </source>
</evidence>
<dbReference type="AlphaFoldDB" id="A0A918PSV7"/>
<protein>
    <recommendedName>
        <fullName evidence="3">Phage Mu protein F like protein</fullName>
    </recommendedName>
</protein>
<comment type="caution">
    <text evidence="1">The sequence shown here is derived from an EMBL/GenBank/DDBJ whole genome shotgun (WGS) entry which is preliminary data.</text>
</comment>
<reference evidence="1" key="2">
    <citation type="submission" date="2020-09" db="EMBL/GenBank/DDBJ databases">
        <authorList>
            <person name="Sun Q."/>
            <person name="Kim S."/>
        </authorList>
    </citation>
    <scope>NUCLEOTIDE SEQUENCE</scope>
    <source>
        <strain evidence="1">KCTC 32296</strain>
    </source>
</reference>
<sequence>MASIAEQRRRVRDLIATLEPELQAAFVSSVDDIRNNIVLAELILALEAGNVEQALEVLHISRASFGQLADVFALAFNQGGRLQTEFLPRLTQPNGLRAVVQWDVRNLRAEAVLAELSSSLITQVTEETIKAARVAITEGYAAGQGPSQIALSLAGRINRASNRREGGLVGMSAPQAEAATNMRERLLSGDPAEMRKVLDMKLRDKRFDASIRKAIDAEKPLSQADADKMVARYADKAIRMRGEMIARTETGNAVMAARHAAVWQAIEARGATELDVKRRWRAVGDDKTRHTHRGMNRQTVIGMSQAFVSPSGARLMYPLDRSLGAPASEVVACRCDEDIIFDFTRGLK</sequence>
<evidence type="ECO:0008006" key="3">
    <source>
        <dbReference type="Google" id="ProtNLM"/>
    </source>
</evidence>
<reference evidence="1" key="1">
    <citation type="journal article" date="2014" name="Int. J. Syst. Evol. Microbiol.">
        <title>Complete genome sequence of Corynebacterium casei LMG S-19264T (=DSM 44701T), isolated from a smear-ripened cheese.</title>
        <authorList>
            <consortium name="US DOE Joint Genome Institute (JGI-PGF)"/>
            <person name="Walter F."/>
            <person name="Albersmeier A."/>
            <person name="Kalinowski J."/>
            <person name="Ruckert C."/>
        </authorList>
    </citation>
    <scope>NUCLEOTIDE SEQUENCE</scope>
    <source>
        <strain evidence="1">KCTC 32296</strain>
    </source>
</reference>
<evidence type="ECO:0000313" key="1">
    <source>
        <dbReference type="EMBL" id="GGZ21745.1"/>
    </source>
</evidence>
<dbReference type="RefSeq" id="WP_189484615.1">
    <property type="nucleotide sequence ID" value="NZ_BMZB01000001.1"/>
</dbReference>